<dbReference type="Pfam" id="PF13439">
    <property type="entry name" value="Glyco_transf_4"/>
    <property type="match status" value="1"/>
</dbReference>
<keyword evidence="4" id="KW-0808">Transferase</keyword>
<dbReference type="InterPro" id="IPR050194">
    <property type="entry name" value="Glycosyltransferase_grp1"/>
</dbReference>
<keyword evidence="5" id="KW-1185">Reference proteome</keyword>
<dbReference type="Gene3D" id="3.40.50.2000">
    <property type="entry name" value="Glycogen Phosphorylase B"/>
    <property type="match status" value="2"/>
</dbReference>
<dbReference type="GO" id="GO:0016757">
    <property type="term" value="F:glycosyltransferase activity"/>
    <property type="evidence" value="ECO:0007669"/>
    <property type="project" value="InterPro"/>
</dbReference>
<evidence type="ECO:0000259" key="3">
    <source>
        <dbReference type="Pfam" id="PF13439"/>
    </source>
</evidence>
<protein>
    <submittedName>
        <fullName evidence="4">Glycosyl transferase</fullName>
    </submittedName>
</protein>
<dbReference type="InterPro" id="IPR001296">
    <property type="entry name" value="Glyco_trans_1"/>
</dbReference>
<gene>
    <name evidence="4" type="ORF">DSM107010_58480</name>
</gene>
<sequence>MKQCLGYLSGAPRVSTDPEAETSGPRSHVLGVMKAFEALNWEVKPFIVGDRVPRKWAAKGSEKTLTRGFLPRLIADLVRLTLGAVNASRAWQELGGQVDWVYERFAVLQSIGKPFKRHGVPWILETNGLIYREAKAERKTLVLSRLARLLEIQCYQNCDVLICVSNALKEMVVQEDKALEGKILVVPNGVDTEFFNPDKYSPRRLFEGFTVGFVGTLAIWQGLDLLLKAISTLKEEGVPINLVVVGDGLMRKEWEALTHNLGLSSQVCFLGQVARTEVPSLIARFDVGYSGHLEIKASKVYYSPLKLYEYMAMGKPVVVSAVEDAQSLVCEGKTGFLFQPGDREGIKQALTRAYKAQKQLKEMGCKARQEIVAKHSWIARSQSMIEGIEQILKAKRQ</sequence>
<comment type="caution">
    <text evidence="4">The sequence shown here is derived from an EMBL/GenBank/DDBJ whole genome shotgun (WGS) entry which is preliminary data.</text>
</comment>
<evidence type="ECO:0000313" key="5">
    <source>
        <dbReference type="Proteomes" id="UP000282574"/>
    </source>
</evidence>
<organism evidence="4 5">
    <name type="scientific">Chroococcidiopsis cubana SAG 39.79</name>
    <dbReference type="NCBI Taxonomy" id="388085"/>
    <lineage>
        <taxon>Bacteria</taxon>
        <taxon>Bacillati</taxon>
        <taxon>Cyanobacteriota</taxon>
        <taxon>Cyanophyceae</taxon>
        <taxon>Chroococcidiopsidales</taxon>
        <taxon>Chroococcidiopsidaceae</taxon>
        <taxon>Chroococcidiopsis</taxon>
    </lineage>
</organism>
<dbReference type="AlphaFoldDB" id="A0AB37UBA0"/>
<name>A0AB37UBA0_9CYAN</name>
<dbReference type="Pfam" id="PF00534">
    <property type="entry name" value="Glycos_transf_1"/>
    <property type="match status" value="1"/>
</dbReference>
<feature type="domain" description="Glycosyltransferase subfamily 4-like N-terminal" evidence="3">
    <location>
        <begin position="24"/>
        <end position="193"/>
    </location>
</feature>
<dbReference type="CDD" id="cd03794">
    <property type="entry name" value="GT4_WbuB-like"/>
    <property type="match status" value="1"/>
</dbReference>
<accession>A0AB37UBA0</accession>
<dbReference type="PANTHER" id="PTHR45947:SF3">
    <property type="entry name" value="SULFOQUINOVOSYL TRANSFERASE SQD2"/>
    <property type="match status" value="1"/>
</dbReference>
<feature type="region of interest" description="Disordered" evidence="1">
    <location>
        <begin position="1"/>
        <end position="25"/>
    </location>
</feature>
<proteinExistence type="predicted"/>
<dbReference type="InterPro" id="IPR028098">
    <property type="entry name" value="Glyco_trans_4-like_N"/>
</dbReference>
<dbReference type="RefSeq" id="WP_106166909.1">
    <property type="nucleotide sequence ID" value="NZ_JAVKZF010000001.1"/>
</dbReference>
<dbReference type="PANTHER" id="PTHR45947">
    <property type="entry name" value="SULFOQUINOVOSYL TRANSFERASE SQD2"/>
    <property type="match status" value="1"/>
</dbReference>
<reference evidence="4 5" key="1">
    <citation type="journal article" date="2019" name="Genome Biol. Evol.">
        <title>Day and night: Metabolic profiles and evolutionary relationships of six axenic non-marine cyanobacteria.</title>
        <authorList>
            <person name="Will S.E."/>
            <person name="Henke P."/>
            <person name="Boedeker C."/>
            <person name="Huang S."/>
            <person name="Brinkmann H."/>
            <person name="Rohde M."/>
            <person name="Jarek M."/>
            <person name="Friedl T."/>
            <person name="Seufert S."/>
            <person name="Schumacher M."/>
            <person name="Overmann J."/>
            <person name="Neumann-Schaal M."/>
            <person name="Petersen J."/>
        </authorList>
    </citation>
    <scope>NUCLEOTIDE SEQUENCE [LARGE SCALE GENOMIC DNA]</scope>
    <source>
        <strain evidence="4 5">SAG 39.79</strain>
    </source>
</reference>
<feature type="domain" description="Glycosyl transferase family 1" evidence="2">
    <location>
        <begin position="210"/>
        <end position="369"/>
    </location>
</feature>
<evidence type="ECO:0000313" key="4">
    <source>
        <dbReference type="EMBL" id="RUT04172.1"/>
    </source>
</evidence>
<dbReference type="SUPFAM" id="SSF53756">
    <property type="entry name" value="UDP-Glycosyltransferase/glycogen phosphorylase"/>
    <property type="match status" value="1"/>
</dbReference>
<evidence type="ECO:0000259" key="2">
    <source>
        <dbReference type="Pfam" id="PF00534"/>
    </source>
</evidence>
<dbReference type="Proteomes" id="UP000282574">
    <property type="component" value="Unassembled WGS sequence"/>
</dbReference>
<evidence type="ECO:0000256" key="1">
    <source>
        <dbReference type="SAM" id="MobiDB-lite"/>
    </source>
</evidence>
<dbReference type="EMBL" id="RSCK01000089">
    <property type="protein sequence ID" value="RUT04172.1"/>
    <property type="molecule type" value="Genomic_DNA"/>
</dbReference>